<dbReference type="AlphaFoldDB" id="A0A839RRC8"/>
<evidence type="ECO:0000313" key="2">
    <source>
        <dbReference type="EMBL" id="MBB3038664.1"/>
    </source>
</evidence>
<name>A0A839RRC8_9ACTN</name>
<dbReference type="GO" id="GO:0016020">
    <property type="term" value="C:membrane"/>
    <property type="evidence" value="ECO:0007669"/>
    <property type="project" value="InterPro"/>
</dbReference>
<protein>
    <recommendedName>
        <fullName evidence="4">Copper transporter</fullName>
    </recommendedName>
</protein>
<dbReference type="OrthoDB" id="4350157at2"/>
<sequence length="307" mass="31146">MIPLRYHAVSLVAVFLALALGLVLGSTTLADRVVQNLRSDRSGLTEQAEALEAERDTALNELDAASEFTVTYADRLLDGELRDQAVVVFAAPGADPDDVTGVQDMLTRAGGSIHGTVTLTEAFTDVAEAERLRGLVTNSLPAGAQLDTGATDQGSMTGDLLGTAFLHAQGEGPQGTDEERQVILDVLSSGGFISHEGAVTPAASAVVVTAALQDRDGNDGAFVARFAAGLAGHGAVVAAGATESANGNHALAVIRSETSMASAVSTVDNAGTATGRVTVALALAERLRGDSAHYGTGPRAAAVTRGA</sequence>
<dbReference type="GO" id="GO:0055070">
    <property type="term" value="P:copper ion homeostasis"/>
    <property type="evidence" value="ECO:0007669"/>
    <property type="project" value="InterPro"/>
</dbReference>
<organism evidence="2 3">
    <name type="scientific">Hoyosella altamirensis</name>
    <dbReference type="NCBI Taxonomy" id="616997"/>
    <lineage>
        <taxon>Bacteria</taxon>
        <taxon>Bacillati</taxon>
        <taxon>Actinomycetota</taxon>
        <taxon>Actinomycetes</taxon>
        <taxon>Mycobacteriales</taxon>
        <taxon>Hoyosellaceae</taxon>
        <taxon>Hoyosella</taxon>
    </lineage>
</organism>
<proteinExistence type="predicted"/>
<dbReference type="InterPro" id="IPR021522">
    <property type="entry name" value="MctB"/>
</dbReference>
<evidence type="ECO:0000313" key="3">
    <source>
        <dbReference type="Proteomes" id="UP000567922"/>
    </source>
</evidence>
<evidence type="ECO:0000256" key="1">
    <source>
        <dbReference type="SAM" id="Coils"/>
    </source>
</evidence>
<evidence type="ECO:0008006" key="4">
    <source>
        <dbReference type="Google" id="ProtNLM"/>
    </source>
</evidence>
<comment type="caution">
    <text evidence="2">The sequence shown here is derived from an EMBL/GenBank/DDBJ whole genome shotgun (WGS) entry which is preliminary data.</text>
</comment>
<accession>A0A839RRC8</accession>
<gene>
    <name evidence="2" type="ORF">FHU29_003133</name>
</gene>
<dbReference type="RefSeq" id="WP_064440565.1">
    <property type="nucleotide sequence ID" value="NZ_BDDI01000008.1"/>
</dbReference>
<keyword evidence="3" id="KW-1185">Reference proteome</keyword>
<reference evidence="2 3" key="1">
    <citation type="submission" date="2020-08" db="EMBL/GenBank/DDBJ databases">
        <title>Sequencing the genomes of 1000 actinobacteria strains.</title>
        <authorList>
            <person name="Klenk H.-P."/>
        </authorList>
    </citation>
    <scope>NUCLEOTIDE SEQUENCE [LARGE SCALE GENOMIC DNA]</scope>
    <source>
        <strain evidence="2 3">DSM 45258</strain>
    </source>
</reference>
<dbReference type="Proteomes" id="UP000567922">
    <property type="component" value="Unassembled WGS sequence"/>
</dbReference>
<dbReference type="Pfam" id="PF11382">
    <property type="entry name" value="MctB"/>
    <property type="match status" value="1"/>
</dbReference>
<keyword evidence="1" id="KW-0175">Coiled coil</keyword>
<feature type="coiled-coil region" evidence="1">
    <location>
        <begin position="34"/>
        <end position="68"/>
    </location>
</feature>
<dbReference type="EMBL" id="JACHWS010000003">
    <property type="protein sequence ID" value="MBB3038664.1"/>
    <property type="molecule type" value="Genomic_DNA"/>
</dbReference>